<gene>
    <name evidence="1" type="ORF">HOLleu_35317</name>
</gene>
<accession>A0A9Q0YME8</accession>
<dbReference type="AlphaFoldDB" id="A0A9Q0YME8"/>
<proteinExistence type="predicted"/>
<sequence length="52" mass="5883">MGNMTEFLGHFYQPLCVIIDTLDDVSHSKESSVSDIISKLLDAGIEIYFLIY</sequence>
<reference evidence="1" key="1">
    <citation type="submission" date="2021-10" db="EMBL/GenBank/DDBJ databases">
        <title>Tropical sea cucumber genome reveals ecological adaptation and Cuvierian tubules defense mechanism.</title>
        <authorList>
            <person name="Chen T."/>
        </authorList>
    </citation>
    <scope>NUCLEOTIDE SEQUENCE</scope>
    <source>
        <strain evidence="1">Nanhai2018</strain>
        <tissue evidence="1">Muscle</tissue>
    </source>
</reference>
<dbReference type="Proteomes" id="UP001152320">
    <property type="component" value="Chromosome 18"/>
</dbReference>
<comment type="caution">
    <text evidence="1">The sequence shown here is derived from an EMBL/GenBank/DDBJ whole genome shotgun (WGS) entry which is preliminary data.</text>
</comment>
<protein>
    <submittedName>
        <fullName evidence="1">Uncharacterized protein</fullName>
    </submittedName>
</protein>
<dbReference type="EMBL" id="JAIZAY010000018">
    <property type="protein sequence ID" value="KAJ8025183.1"/>
    <property type="molecule type" value="Genomic_DNA"/>
</dbReference>
<organism evidence="1 2">
    <name type="scientific">Holothuria leucospilota</name>
    <name type="common">Black long sea cucumber</name>
    <name type="synonym">Mertensiothuria leucospilota</name>
    <dbReference type="NCBI Taxonomy" id="206669"/>
    <lineage>
        <taxon>Eukaryota</taxon>
        <taxon>Metazoa</taxon>
        <taxon>Echinodermata</taxon>
        <taxon>Eleutherozoa</taxon>
        <taxon>Echinozoa</taxon>
        <taxon>Holothuroidea</taxon>
        <taxon>Aspidochirotacea</taxon>
        <taxon>Aspidochirotida</taxon>
        <taxon>Holothuriidae</taxon>
        <taxon>Holothuria</taxon>
    </lineage>
</organism>
<keyword evidence="2" id="KW-1185">Reference proteome</keyword>
<evidence type="ECO:0000313" key="2">
    <source>
        <dbReference type="Proteomes" id="UP001152320"/>
    </source>
</evidence>
<evidence type="ECO:0000313" key="1">
    <source>
        <dbReference type="EMBL" id="KAJ8025183.1"/>
    </source>
</evidence>
<name>A0A9Q0YME8_HOLLE</name>